<dbReference type="AlphaFoldDB" id="A0A7D9M553"/>
<gene>
    <name evidence="1" type="ORF">PACLA_8A017470</name>
</gene>
<evidence type="ECO:0000313" key="2">
    <source>
        <dbReference type="Proteomes" id="UP001152795"/>
    </source>
</evidence>
<comment type="caution">
    <text evidence="1">The sequence shown here is derived from an EMBL/GenBank/DDBJ whole genome shotgun (WGS) entry which is preliminary data.</text>
</comment>
<organism evidence="1 2">
    <name type="scientific">Paramuricea clavata</name>
    <name type="common">Red gorgonian</name>
    <name type="synonym">Violescent sea-whip</name>
    <dbReference type="NCBI Taxonomy" id="317549"/>
    <lineage>
        <taxon>Eukaryota</taxon>
        <taxon>Metazoa</taxon>
        <taxon>Cnidaria</taxon>
        <taxon>Anthozoa</taxon>
        <taxon>Octocorallia</taxon>
        <taxon>Malacalcyonacea</taxon>
        <taxon>Plexauridae</taxon>
        <taxon>Paramuricea</taxon>
    </lineage>
</organism>
<protein>
    <submittedName>
        <fullName evidence="1">Uncharacterized protein</fullName>
    </submittedName>
</protein>
<dbReference type="PANTHER" id="PTHR47018">
    <property type="entry name" value="CXC DOMAIN-CONTAINING PROTEIN-RELATED"/>
    <property type="match status" value="1"/>
</dbReference>
<dbReference type="PANTHER" id="PTHR47018:SF4">
    <property type="match status" value="1"/>
</dbReference>
<keyword evidence="2" id="KW-1185">Reference proteome</keyword>
<accession>A0A7D9M553</accession>
<sequence length="361" mass="40765">MDWSICALCQRDGQNLVVPSANLNRDVCGYSALSRNIDAFINEGLPLPSKITVALTDFKGDTNVADNLKENNAKWHKGCMSELAPSKLKRTLESAANKKRKIETLPVNALSKTTRSSLDAKTQLQSCLCLFCNEPGVFTTEYIKLKHPPARQKRMCKVNTDNCDYFVRKAAAEMGDSLLLAKLSKGNLFARDACYHHQCFTEFRNRYRTFLTPENPDTARMKDIENSVLSETMMYIEESLATSTDTDVATSIKLSDIRKFYDHSLARMTGKESNVNITRLKDKILELDSDLRAVSDKKEIYISYKDDLAAALKYASRSEVNDVMSLCRLGRKIKAELADRKQTFNGHFEENCQEQSVSPTF</sequence>
<evidence type="ECO:0000313" key="1">
    <source>
        <dbReference type="EMBL" id="CAB4043620.1"/>
    </source>
</evidence>
<name>A0A7D9M553_PARCT</name>
<dbReference type="Proteomes" id="UP001152795">
    <property type="component" value="Unassembled WGS sequence"/>
</dbReference>
<proteinExistence type="predicted"/>
<dbReference type="EMBL" id="CACRXK020032764">
    <property type="protein sequence ID" value="CAB4043620.1"/>
    <property type="molecule type" value="Genomic_DNA"/>
</dbReference>
<reference evidence="1" key="1">
    <citation type="submission" date="2020-04" db="EMBL/GenBank/DDBJ databases">
        <authorList>
            <person name="Alioto T."/>
            <person name="Alioto T."/>
            <person name="Gomez Garrido J."/>
        </authorList>
    </citation>
    <scope>NUCLEOTIDE SEQUENCE</scope>
    <source>
        <strain evidence="1">A484AB</strain>
    </source>
</reference>